<sequence>MKTQCAKLDNNNCSNSIIMKEPENHVYEKHLLQFVQHRPTNDITTVMHGCRYLLVYMLCEFLYVTYERLMTMIDNVAKKSDKFVLFCWLIPFQIQLTKNSKFADQNLKTLLAIILMTDKMLQSQYKGSFVNVKIELVLLEIFNVIIINNDKVVRLIQYNASKHHQHFCAEMPILEIRNNTHTQGILQPFDDQFFINIDLLSKNEDEVFVNDVDCCIHHDRTIDCADNHAENFIASSKKHRSLSVLKLKNKVEYSITLYLLKSIMYFYLFIARIEHADFTASNKNVFLRPLTSSIE</sequence>
<accession>A0A9Q0S2Q4</accession>
<organism evidence="1 2">
    <name type="scientific">Pseudolycoriella hygida</name>
    <dbReference type="NCBI Taxonomy" id="35572"/>
    <lineage>
        <taxon>Eukaryota</taxon>
        <taxon>Metazoa</taxon>
        <taxon>Ecdysozoa</taxon>
        <taxon>Arthropoda</taxon>
        <taxon>Hexapoda</taxon>
        <taxon>Insecta</taxon>
        <taxon>Pterygota</taxon>
        <taxon>Neoptera</taxon>
        <taxon>Endopterygota</taxon>
        <taxon>Diptera</taxon>
        <taxon>Nematocera</taxon>
        <taxon>Sciaroidea</taxon>
        <taxon>Sciaridae</taxon>
        <taxon>Pseudolycoriella</taxon>
    </lineage>
</organism>
<protein>
    <submittedName>
        <fullName evidence="1">Uncharacterized protein</fullName>
    </submittedName>
</protein>
<dbReference type="EMBL" id="WJQU01000002">
    <property type="protein sequence ID" value="KAJ6643212.1"/>
    <property type="molecule type" value="Genomic_DNA"/>
</dbReference>
<comment type="caution">
    <text evidence="1">The sequence shown here is derived from an EMBL/GenBank/DDBJ whole genome shotgun (WGS) entry which is preliminary data.</text>
</comment>
<keyword evidence="2" id="KW-1185">Reference proteome</keyword>
<name>A0A9Q0S2Q4_9DIPT</name>
<proteinExistence type="predicted"/>
<dbReference type="AlphaFoldDB" id="A0A9Q0S2Q4"/>
<gene>
    <name evidence="1" type="ORF">Bhyg_08169</name>
</gene>
<evidence type="ECO:0000313" key="2">
    <source>
        <dbReference type="Proteomes" id="UP001151699"/>
    </source>
</evidence>
<evidence type="ECO:0000313" key="1">
    <source>
        <dbReference type="EMBL" id="KAJ6643212.1"/>
    </source>
</evidence>
<dbReference type="Proteomes" id="UP001151699">
    <property type="component" value="Chromosome B"/>
</dbReference>
<reference evidence="1" key="1">
    <citation type="submission" date="2022-07" db="EMBL/GenBank/DDBJ databases">
        <authorList>
            <person name="Trinca V."/>
            <person name="Uliana J.V.C."/>
            <person name="Torres T.T."/>
            <person name="Ward R.J."/>
            <person name="Monesi N."/>
        </authorList>
    </citation>
    <scope>NUCLEOTIDE SEQUENCE</scope>
    <source>
        <strain evidence="1">HSMRA1968</strain>
        <tissue evidence="1">Whole embryos</tissue>
    </source>
</reference>